<keyword evidence="18" id="KW-1185">Reference proteome</keyword>
<evidence type="ECO:0000259" key="16">
    <source>
        <dbReference type="Pfam" id="PF02230"/>
    </source>
</evidence>
<dbReference type="RefSeq" id="XP_021879313.1">
    <property type="nucleotide sequence ID" value="XM_022024905.1"/>
</dbReference>
<dbReference type="GO" id="GO:0006631">
    <property type="term" value="P:fatty acid metabolic process"/>
    <property type="evidence" value="ECO:0007669"/>
    <property type="project" value="UniProtKB-KW"/>
</dbReference>
<accession>A0A1Y2GJ02</accession>
<dbReference type="GO" id="GO:0005737">
    <property type="term" value="C:cytoplasm"/>
    <property type="evidence" value="ECO:0007669"/>
    <property type="project" value="UniProtKB-SubCell"/>
</dbReference>
<keyword evidence="9" id="KW-0276">Fatty acid metabolism</keyword>
<evidence type="ECO:0000256" key="11">
    <source>
        <dbReference type="ARBA" id="ARBA00023242"/>
    </source>
</evidence>
<dbReference type="GO" id="GO:0008474">
    <property type="term" value="F:palmitoyl-(protein) hydrolase activity"/>
    <property type="evidence" value="ECO:0007669"/>
    <property type="project" value="UniProtKB-EC"/>
</dbReference>
<dbReference type="PANTHER" id="PTHR10655:SF17">
    <property type="entry name" value="LYSOPHOSPHOLIPASE-LIKE PROTEIN 1"/>
    <property type="match status" value="1"/>
</dbReference>
<feature type="signal peptide" evidence="15">
    <location>
        <begin position="1"/>
        <end position="23"/>
    </location>
</feature>
<dbReference type="FunCoup" id="A0A1Y2GJ02">
    <property type="interactions" value="439"/>
</dbReference>
<keyword evidence="7" id="KW-0963">Cytoplasm</keyword>
<dbReference type="AlphaFoldDB" id="A0A1Y2GJ02"/>
<organism evidence="17 18">
    <name type="scientific">Lobosporangium transversale</name>
    <dbReference type="NCBI Taxonomy" id="64571"/>
    <lineage>
        <taxon>Eukaryota</taxon>
        <taxon>Fungi</taxon>
        <taxon>Fungi incertae sedis</taxon>
        <taxon>Mucoromycota</taxon>
        <taxon>Mortierellomycotina</taxon>
        <taxon>Mortierellomycetes</taxon>
        <taxon>Mortierellales</taxon>
        <taxon>Mortierellaceae</taxon>
        <taxon>Lobosporangium</taxon>
    </lineage>
</organism>
<evidence type="ECO:0000256" key="8">
    <source>
        <dbReference type="ARBA" id="ARBA00022801"/>
    </source>
</evidence>
<evidence type="ECO:0000256" key="10">
    <source>
        <dbReference type="ARBA" id="ARBA00023098"/>
    </source>
</evidence>
<keyword evidence="10" id="KW-0443">Lipid metabolism</keyword>
<evidence type="ECO:0000256" key="7">
    <source>
        <dbReference type="ARBA" id="ARBA00022490"/>
    </source>
</evidence>
<evidence type="ECO:0000256" key="14">
    <source>
        <dbReference type="ARBA" id="ARBA00047337"/>
    </source>
</evidence>
<evidence type="ECO:0000256" key="15">
    <source>
        <dbReference type="SAM" id="SignalP"/>
    </source>
</evidence>
<feature type="chain" id="PRO_5012440746" description="Acyl-protein thioesterase 1" evidence="15">
    <location>
        <begin position="24"/>
        <end position="260"/>
    </location>
</feature>
<dbReference type="InParanoid" id="A0A1Y2GJ02"/>
<comment type="similarity">
    <text evidence="3">Belongs to the AB hydrolase superfamily. AB hydrolase 2 family.</text>
</comment>
<dbReference type="GO" id="GO:0052689">
    <property type="term" value="F:carboxylic ester hydrolase activity"/>
    <property type="evidence" value="ECO:0007669"/>
    <property type="project" value="UniProtKB-KW"/>
</dbReference>
<dbReference type="STRING" id="64571.A0A1Y2GJ02"/>
<evidence type="ECO:0000256" key="6">
    <source>
        <dbReference type="ARBA" id="ARBA00022487"/>
    </source>
</evidence>
<comment type="function">
    <text evidence="12">Hydrolyzes fatty acids from S-acylated cysteine residues in proteins with a strong preference for palmitoylated G-alpha proteins over other acyl substrates. Mediates the deacylation of G-alpha proteins such as GPA1 in vivo, but has weak or no activity toward palmitoylated Ras proteins. Has weak lysophospholipase activity in vitro; however such activity may not exist in vivo.</text>
</comment>
<keyword evidence="6" id="KW-0719">Serine esterase</keyword>
<dbReference type="InterPro" id="IPR003140">
    <property type="entry name" value="PLipase/COase/thioEstase"/>
</dbReference>
<proteinExistence type="inferred from homology"/>
<dbReference type="OrthoDB" id="2418081at2759"/>
<comment type="catalytic activity">
    <reaction evidence="14">
        <text>S-hexadecanoyl-L-cysteinyl-[protein] + H2O = L-cysteinyl-[protein] + hexadecanoate + H(+)</text>
        <dbReference type="Rhea" id="RHEA:19233"/>
        <dbReference type="Rhea" id="RHEA-COMP:10131"/>
        <dbReference type="Rhea" id="RHEA-COMP:11032"/>
        <dbReference type="ChEBI" id="CHEBI:7896"/>
        <dbReference type="ChEBI" id="CHEBI:15377"/>
        <dbReference type="ChEBI" id="CHEBI:15378"/>
        <dbReference type="ChEBI" id="CHEBI:29950"/>
        <dbReference type="ChEBI" id="CHEBI:74151"/>
        <dbReference type="EC" id="3.1.2.22"/>
    </reaction>
</comment>
<evidence type="ECO:0000256" key="5">
    <source>
        <dbReference type="ARBA" id="ARBA00014923"/>
    </source>
</evidence>
<dbReference type="Proteomes" id="UP000193648">
    <property type="component" value="Unassembled WGS sequence"/>
</dbReference>
<keyword evidence="11" id="KW-0539">Nucleus</keyword>
<evidence type="ECO:0000256" key="1">
    <source>
        <dbReference type="ARBA" id="ARBA00004123"/>
    </source>
</evidence>
<gene>
    <name evidence="17" type="ORF">BCR41DRAFT_357448</name>
</gene>
<dbReference type="PANTHER" id="PTHR10655">
    <property type="entry name" value="LYSOPHOSPHOLIPASE-RELATED"/>
    <property type="match status" value="1"/>
</dbReference>
<evidence type="ECO:0000256" key="12">
    <source>
        <dbReference type="ARBA" id="ARBA00029392"/>
    </source>
</evidence>
<evidence type="ECO:0000313" key="18">
    <source>
        <dbReference type="Proteomes" id="UP000193648"/>
    </source>
</evidence>
<dbReference type="InterPro" id="IPR029058">
    <property type="entry name" value="AB_hydrolase_fold"/>
</dbReference>
<keyword evidence="8" id="KW-0378">Hydrolase</keyword>
<dbReference type="InterPro" id="IPR050565">
    <property type="entry name" value="LYPA1-2/EST-like"/>
</dbReference>
<comment type="caution">
    <text evidence="17">The sequence shown here is derived from an EMBL/GenBank/DDBJ whole genome shotgun (WGS) entry which is preliminary data.</text>
</comment>
<dbReference type="EMBL" id="MCFF01000030">
    <property type="protein sequence ID" value="ORZ10592.1"/>
    <property type="molecule type" value="Genomic_DNA"/>
</dbReference>
<evidence type="ECO:0000256" key="9">
    <source>
        <dbReference type="ARBA" id="ARBA00022832"/>
    </source>
</evidence>
<evidence type="ECO:0000256" key="2">
    <source>
        <dbReference type="ARBA" id="ARBA00004496"/>
    </source>
</evidence>
<evidence type="ECO:0000256" key="3">
    <source>
        <dbReference type="ARBA" id="ARBA00006499"/>
    </source>
</evidence>
<evidence type="ECO:0000256" key="4">
    <source>
        <dbReference type="ARBA" id="ARBA00012423"/>
    </source>
</evidence>
<reference evidence="17 18" key="1">
    <citation type="submission" date="2016-07" db="EMBL/GenBank/DDBJ databases">
        <title>Pervasive Adenine N6-methylation of Active Genes in Fungi.</title>
        <authorList>
            <consortium name="DOE Joint Genome Institute"/>
            <person name="Mondo S.J."/>
            <person name="Dannebaum R.O."/>
            <person name="Kuo R.C."/>
            <person name="Labutti K."/>
            <person name="Haridas S."/>
            <person name="Kuo A."/>
            <person name="Salamov A."/>
            <person name="Ahrendt S.R."/>
            <person name="Lipzen A."/>
            <person name="Sullivan W."/>
            <person name="Andreopoulos W.B."/>
            <person name="Clum A."/>
            <person name="Lindquist E."/>
            <person name="Daum C."/>
            <person name="Ramamoorthy G.K."/>
            <person name="Gryganskyi A."/>
            <person name="Culley D."/>
            <person name="Magnuson J.K."/>
            <person name="James T.Y."/>
            <person name="O'Malley M.A."/>
            <person name="Stajich J.E."/>
            <person name="Spatafora J.W."/>
            <person name="Visel A."/>
            <person name="Grigoriev I.V."/>
        </authorList>
    </citation>
    <scope>NUCLEOTIDE SEQUENCE [LARGE SCALE GENOMIC DNA]</scope>
    <source>
        <strain evidence="17 18">NRRL 3116</strain>
    </source>
</reference>
<evidence type="ECO:0000256" key="13">
    <source>
        <dbReference type="ARBA" id="ARBA00031195"/>
    </source>
</evidence>
<dbReference type="EC" id="3.1.2.22" evidence="4"/>
<feature type="domain" description="Phospholipase/carboxylesterase/thioesterase" evidence="16">
    <location>
        <begin position="31"/>
        <end position="246"/>
    </location>
</feature>
<protein>
    <recommendedName>
        <fullName evidence="5">Acyl-protein thioesterase 1</fullName>
        <ecNumber evidence="4">3.1.2.22</ecNumber>
    </recommendedName>
    <alternativeName>
        <fullName evidence="13">Palmitoyl-protein hydrolase</fullName>
    </alternativeName>
</protein>
<comment type="subcellular location">
    <subcellularLocation>
        <location evidence="2">Cytoplasm</location>
    </subcellularLocation>
    <subcellularLocation>
        <location evidence="1">Nucleus</location>
    </subcellularLocation>
</comment>
<dbReference type="Pfam" id="PF02230">
    <property type="entry name" value="Abhydrolase_2"/>
    <property type="match status" value="1"/>
</dbReference>
<sequence>MKTFNQFIFSLIFCLLIRAIIMASSLQKLTSVIHKASAKHTATVIFFHGLGDSGEGWAPVGEQLGEHLPHVKFIFPNAPSMPVTLNYGMKMPSWYDIKSLANVDQEQDEEGMFKSRQQAMEIIREEVEQNGIPANRIVIGGFSQGCVMGLLLGLTSEYKFAGIVSLSGYMPLHGKIMNMASDANRKTPIFWGHGDQDPVVRYEYGQQSVELLKKHKFNVRFNTYRNMGHSSCPQELRDLLSFFKETIPETTNSEPVSAKA</sequence>
<dbReference type="GeneID" id="33566749"/>
<dbReference type="SUPFAM" id="SSF53474">
    <property type="entry name" value="alpha/beta-Hydrolases"/>
    <property type="match status" value="1"/>
</dbReference>
<keyword evidence="15" id="KW-0732">Signal</keyword>
<dbReference type="FunFam" id="3.40.50.1820:FF:000276">
    <property type="entry name" value="Acyl-protein thioesterase 1"/>
    <property type="match status" value="1"/>
</dbReference>
<name>A0A1Y2GJ02_9FUNG</name>
<dbReference type="GO" id="GO:0005634">
    <property type="term" value="C:nucleus"/>
    <property type="evidence" value="ECO:0007669"/>
    <property type="project" value="UniProtKB-SubCell"/>
</dbReference>
<evidence type="ECO:0000313" key="17">
    <source>
        <dbReference type="EMBL" id="ORZ10592.1"/>
    </source>
</evidence>
<dbReference type="Gene3D" id="3.40.50.1820">
    <property type="entry name" value="alpha/beta hydrolase"/>
    <property type="match status" value="1"/>
</dbReference>